<protein>
    <submittedName>
        <fullName evidence="5">AraC family transcriptional regulator</fullName>
    </submittedName>
</protein>
<dbReference type="PROSITE" id="PS01124">
    <property type="entry name" value="HTH_ARAC_FAMILY_2"/>
    <property type="match status" value="1"/>
</dbReference>
<evidence type="ECO:0000256" key="1">
    <source>
        <dbReference type="ARBA" id="ARBA00023015"/>
    </source>
</evidence>
<dbReference type="EMBL" id="DPIY01000012">
    <property type="protein sequence ID" value="HCT58969.1"/>
    <property type="molecule type" value="Genomic_DNA"/>
</dbReference>
<comment type="caution">
    <text evidence="5">The sequence shown here is derived from an EMBL/GenBank/DDBJ whole genome shotgun (WGS) entry which is preliminary data.</text>
</comment>
<gene>
    <name evidence="5" type="ORF">DGD08_17345</name>
</gene>
<dbReference type="SUPFAM" id="SSF46689">
    <property type="entry name" value="Homeodomain-like"/>
    <property type="match status" value="1"/>
</dbReference>
<keyword evidence="2" id="KW-0238">DNA-binding</keyword>
<dbReference type="Proteomes" id="UP000264071">
    <property type="component" value="Unassembled WGS sequence"/>
</dbReference>
<dbReference type="AlphaFoldDB" id="A0A3D4VCX1"/>
<dbReference type="GO" id="GO:0043565">
    <property type="term" value="F:sequence-specific DNA binding"/>
    <property type="evidence" value="ECO:0007669"/>
    <property type="project" value="InterPro"/>
</dbReference>
<feature type="domain" description="HTH araC/xylS-type" evidence="4">
    <location>
        <begin position="164"/>
        <end position="268"/>
    </location>
</feature>
<organism evidence="5 6">
    <name type="scientific">Gemmatimonas aurantiaca</name>
    <dbReference type="NCBI Taxonomy" id="173480"/>
    <lineage>
        <taxon>Bacteria</taxon>
        <taxon>Pseudomonadati</taxon>
        <taxon>Gemmatimonadota</taxon>
        <taxon>Gemmatimonadia</taxon>
        <taxon>Gemmatimonadales</taxon>
        <taxon>Gemmatimonadaceae</taxon>
        <taxon>Gemmatimonas</taxon>
    </lineage>
</organism>
<keyword evidence="3" id="KW-0804">Transcription</keyword>
<name>A0A3D4VCX1_9BACT</name>
<dbReference type="InterPro" id="IPR009057">
    <property type="entry name" value="Homeodomain-like_sf"/>
</dbReference>
<proteinExistence type="predicted"/>
<sequence length="279" mass="31013">MTDAARGLRYVETPPGVGAQPVAAAYWGFDVFELPTNPFVHRVWPHGCVTLVFVCHEATLITARVHAGMLQPYEVPLREGVRSRGVRFRPECGAAFLDVPPSQLCDRNLDARDVLGEDAWTLGAQVAACADEDAVHRCYDEWIAARLAERATRPHDVLRTPMAQAVRQAVDLLVTSNGQQRMSEVAAAVGVHPRTLQRHFVAMVGITPKQFAQVRRGRGMLRRVVEEQLTERMGWSGVAAESGYSDQAHLTREMTRLTKFSPKRLKDRLDTIEHGGLVD</sequence>
<accession>A0A3D4VCX1</accession>
<dbReference type="PANTHER" id="PTHR46796">
    <property type="entry name" value="HTH-TYPE TRANSCRIPTIONAL ACTIVATOR RHAS-RELATED"/>
    <property type="match status" value="1"/>
</dbReference>
<dbReference type="InterPro" id="IPR018060">
    <property type="entry name" value="HTH_AraC"/>
</dbReference>
<dbReference type="Pfam" id="PF12833">
    <property type="entry name" value="HTH_18"/>
    <property type="match status" value="1"/>
</dbReference>
<reference evidence="5 6" key="1">
    <citation type="journal article" date="2018" name="Nat. Biotechnol.">
        <title>A standardized bacterial taxonomy based on genome phylogeny substantially revises the tree of life.</title>
        <authorList>
            <person name="Parks D.H."/>
            <person name="Chuvochina M."/>
            <person name="Waite D.W."/>
            <person name="Rinke C."/>
            <person name="Skarshewski A."/>
            <person name="Chaumeil P.A."/>
            <person name="Hugenholtz P."/>
        </authorList>
    </citation>
    <scope>NUCLEOTIDE SEQUENCE [LARGE SCALE GENOMIC DNA]</scope>
    <source>
        <strain evidence="5">UBA8844</strain>
    </source>
</reference>
<dbReference type="InterPro" id="IPR050204">
    <property type="entry name" value="AraC_XylS_family_regulators"/>
</dbReference>
<dbReference type="InterPro" id="IPR018062">
    <property type="entry name" value="HTH_AraC-typ_CS"/>
</dbReference>
<keyword evidence="1" id="KW-0805">Transcription regulation</keyword>
<dbReference type="OMA" id="AYVACYW"/>
<evidence type="ECO:0000256" key="3">
    <source>
        <dbReference type="ARBA" id="ARBA00023163"/>
    </source>
</evidence>
<evidence type="ECO:0000259" key="4">
    <source>
        <dbReference type="PROSITE" id="PS01124"/>
    </source>
</evidence>
<dbReference type="Pfam" id="PF20240">
    <property type="entry name" value="DUF6597"/>
    <property type="match status" value="1"/>
</dbReference>
<dbReference type="PANTHER" id="PTHR46796:SF15">
    <property type="entry name" value="BLL1074 PROTEIN"/>
    <property type="match status" value="1"/>
</dbReference>
<dbReference type="InterPro" id="IPR046532">
    <property type="entry name" value="DUF6597"/>
</dbReference>
<evidence type="ECO:0000256" key="2">
    <source>
        <dbReference type="ARBA" id="ARBA00023125"/>
    </source>
</evidence>
<dbReference type="Gene3D" id="1.10.10.60">
    <property type="entry name" value="Homeodomain-like"/>
    <property type="match status" value="1"/>
</dbReference>
<dbReference type="PROSITE" id="PS00041">
    <property type="entry name" value="HTH_ARAC_FAMILY_1"/>
    <property type="match status" value="1"/>
</dbReference>
<evidence type="ECO:0000313" key="6">
    <source>
        <dbReference type="Proteomes" id="UP000264071"/>
    </source>
</evidence>
<dbReference type="SMART" id="SM00342">
    <property type="entry name" value="HTH_ARAC"/>
    <property type="match status" value="1"/>
</dbReference>
<evidence type="ECO:0000313" key="5">
    <source>
        <dbReference type="EMBL" id="HCT58969.1"/>
    </source>
</evidence>
<dbReference type="GO" id="GO:0003700">
    <property type="term" value="F:DNA-binding transcription factor activity"/>
    <property type="evidence" value="ECO:0007669"/>
    <property type="project" value="InterPro"/>
</dbReference>